<keyword evidence="2" id="KW-0804">Transcription</keyword>
<sequence length="244" mass="26206">MTDPDDHPWPDVLDDVTSALETLTAALAGDDDFTVLLQGVCDQVVHAVPGVDEVTVTMLRDGSPWTAATTSDTAAGLDRDQYRADDGPCLRAARSGALFRVSAADMADEWPVFIRDAVAAGFNSFLSAPLTIDDEYAGAINCYSSRGHGFADLDEKLLDLYVSATTAALRSHRRYERAHAMTEQLVVALDTRAVIEQAKGILMALRQISAEEAFAVLVEQSQQENAKLNTVATRFVTRASGGAV</sequence>
<organism evidence="4 5">
    <name type="scientific">Umezawaea endophytica</name>
    <dbReference type="NCBI Taxonomy" id="1654476"/>
    <lineage>
        <taxon>Bacteria</taxon>
        <taxon>Bacillati</taxon>
        <taxon>Actinomycetota</taxon>
        <taxon>Actinomycetes</taxon>
        <taxon>Pseudonocardiales</taxon>
        <taxon>Pseudonocardiaceae</taxon>
        <taxon>Umezawaea</taxon>
    </lineage>
</organism>
<comment type="caution">
    <text evidence="4">The sequence shown here is derived from an EMBL/GenBank/DDBJ whole genome shotgun (WGS) entry which is preliminary data.</text>
</comment>
<dbReference type="InterPro" id="IPR029016">
    <property type="entry name" value="GAF-like_dom_sf"/>
</dbReference>
<dbReference type="SUPFAM" id="SSF55781">
    <property type="entry name" value="GAF domain-like"/>
    <property type="match status" value="1"/>
</dbReference>
<protein>
    <submittedName>
        <fullName evidence="4">GAF and ANTAR domain-containing protein</fullName>
    </submittedName>
</protein>
<keyword evidence="1" id="KW-0805">Transcription regulation</keyword>
<evidence type="ECO:0000256" key="1">
    <source>
        <dbReference type="ARBA" id="ARBA00023015"/>
    </source>
</evidence>
<dbReference type="PROSITE" id="PS50921">
    <property type="entry name" value="ANTAR"/>
    <property type="match status" value="1"/>
</dbReference>
<gene>
    <name evidence="4" type="ORF">NZH93_39520</name>
</gene>
<keyword evidence="5" id="KW-1185">Reference proteome</keyword>
<dbReference type="Gene3D" id="3.30.450.40">
    <property type="match status" value="1"/>
</dbReference>
<dbReference type="EMBL" id="JANYMP010000027">
    <property type="protein sequence ID" value="MCS7482975.1"/>
    <property type="molecule type" value="Genomic_DNA"/>
</dbReference>
<dbReference type="InterPro" id="IPR012074">
    <property type="entry name" value="GAF_ANTAR"/>
</dbReference>
<dbReference type="PIRSF" id="PIRSF036625">
    <property type="entry name" value="GAF_ANTAR"/>
    <property type="match status" value="1"/>
</dbReference>
<dbReference type="Pfam" id="PF03861">
    <property type="entry name" value="ANTAR"/>
    <property type="match status" value="1"/>
</dbReference>
<dbReference type="SMART" id="SM01012">
    <property type="entry name" value="ANTAR"/>
    <property type="match status" value="1"/>
</dbReference>
<evidence type="ECO:0000256" key="2">
    <source>
        <dbReference type="ARBA" id="ARBA00023163"/>
    </source>
</evidence>
<evidence type="ECO:0000259" key="3">
    <source>
        <dbReference type="PROSITE" id="PS50921"/>
    </source>
</evidence>
<dbReference type="RefSeq" id="WP_259628440.1">
    <property type="nucleotide sequence ID" value="NZ_JANYMP010000027.1"/>
</dbReference>
<dbReference type="InterPro" id="IPR005561">
    <property type="entry name" value="ANTAR"/>
</dbReference>
<name>A0A9X2VUJ0_9PSEU</name>
<feature type="domain" description="ANTAR" evidence="3">
    <location>
        <begin position="175"/>
        <end position="236"/>
    </location>
</feature>
<dbReference type="Gene3D" id="1.10.10.10">
    <property type="entry name" value="Winged helix-like DNA-binding domain superfamily/Winged helix DNA-binding domain"/>
    <property type="match status" value="1"/>
</dbReference>
<dbReference type="InterPro" id="IPR003018">
    <property type="entry name" value="GAF"/>
</dbReference>
<reference evidence="4" key="1">
    <citation type="submission" date="2022-08" db="EMBL/GenBank/DDBJ databases">
        <authorList>
            <person name="Tistechok S."/>
            <person name="Samborskyy M."/>
            <person name="Roman I."/>
        </authorList>
    </citation>
    <scope>NUCLEOTIDE SEQUENCE</scope>
    <source>
        <strain evidence="4">DSM 103496</strain>
    </source>
</reference>
<proteinExistence type="predicted"/>
<evidence type="ECO:0000313" key="4">
    <source>
        <dbReference type="EMBL" id="MCS7482975.1"/>
    </source>
</evidence>
<dbReference type="Pfam" id="PF13185">
    <property type="entry name" value="GAF_2"/>
    <property type="match status" value="1"/>
</dbReference>
<dbReference type="Proteomes" id="UP001141259">
    <property type="component" value="Unassembled WGS sequence"/>
</dbReference>
<dbReference type="InterPro" id="IPR036388">
    <property type="entry name" value="WH-like_DNA-bd_sf"/>
</dbReference>
<dbReference type="SMART" id="SM00065">
    <property type="entry name" value="GAF"/>
    <property type="match status" value="1"/>
</dbReference>
<accession>A0A9X2VUJ0</accession>
<dbReference type="AlphaFoldDB" id="A0A9X2VUJ0"/>
<dbReference type="GO" id="GO:0003723">
    <property type="term" value="F:RNA binding"/>
    <property type="evidence" value="ECO:0007669"/>
    <property type="project" value="InterPro"/>
</dbReference>
<evidence type="ECO:0000313" key="5">
    <source>
        <dbReference type="Proteomes" id="UP001141259"/>
    </source>
</evidence>